<dbReference type="GO" id="GO:0005975">
    <property type="term" value="P:carbohydrate metabolic process"/>
    <property type="evidence" value="ECO:0007669"/>
    <property type="project" value="InterPro"/>
</dbReference>
<proteinExistence type="inferred from homology"/>
<feature type="active site" description="Proton acceptor" evidence="5">
    <location>
        <position position="45"/>
    </location>
</feature>
<dbReference type="Gene3D" id="2.80.10.50">
    <property type="match status" value="2"/>
</dbReference>
<dbReference type="InterPro" id="IPR008979">
    <property type="entry name" value="Galactose-bd-like_sf"/>
</dbReference>
<feature type="domain" description="CBM6" evidence="8">
    <location>
        <begin position="341"/>
        <end position="463"/>
    </location>
</feature>
<dbReference type="SUPFAM" id="SSF49785">
    <property type="entry name" value="Galactose-binding domain-like"/>
    <property type="match status" value="1"/>
</dbReference>
<dbReference type="AlphaFoldDB" id="A0A926KLZ9"/>
<reference evidence="9" key="1">
    <citation type="submission" date="2020-09" db="EMBL/GenBank/DDBJ databases">
        <title>Draft Genome Sequence of Paenibacillus sp. WST5.</title>
        <authorList>
            <person name="Bao Z."/>
        </authorList>
    </citation>
    <scope>NUCLEOTIDE SEQUENCE</scope>
    <source>
        <strain evidence="9">WST5</strain>
    </source>
</reference>
<dbReference type="PROSITE" id="PS51175">
    <property type="entry name" value="CBM6"/>
    <property type="match status" value="1"/>
</dbReference>
<evidence type="ECO:0000256" key="4">
    <source>
        <dbReference type="ARBA" id="ARBA00023295"/>
    </source>
</evidence>
<dbReference type="InterPro" id="IPR006710">
    <property type="entry name" value="Glyco_hydro_43"/>
</dbReference>
<accession>A0A926KLZ9</accession>
<keyword evidence="4" id="KW-0326">Glycosidase</keyword>
<keyword evidence="2 7" id="KW-0732">Signal</keyword>
<dbReference type="PANTHER" id="PTHR43817:SF1">
    <property type="entry name" value="HYDROLASE, FAMILY 43, PUTATIVE (AFU_ORTHOLOGUE AFUA_3G01660)-RELATED"/>
    <property type="match status" value="1"/>
</dbReference>
<dbReference type="PROSITE" id="PS50231">
    <property type="entry name" value="RICIN_B_LECTIN"/>
    <property type="match status" value="1"/>
</dbReference>
<dbReference type="Gene3D" id="2.60.120.260">
    <property type="entry name" value="Galactose-binding domain-like"/>
    <property type="match status" value="1"/>
</dbReference>
<dbReference type="InterPro" id="IPR035992">
    <property type="entry name" value="Ricin_B-like_lectins"/>
</dbReference>
<dbReference type="CDD" id="cd00161">
    <property type="entry name" value="beta-trefoil_Ricin-like"/>
    <property type="match status" value="1"/>
</dbReference>
<dbReference type="Gene3D" id="2.115.10.20">
    <property type="entry name" value="Glycosyl hydrolase domain, family 43"/>
    <property type="match status" value="1"/>
</dbReference>
<dbReference type="SMART" id="SM00458">
    <property type="entry name" value="RICIN"/>
    <property type="match status" value="1"/>
</dbReference>
<comment type="similarity">
    <text evidence="1">Belongs to the glycosyl hydrolase 43 family.</text>
</comment>
<evidence type="ECO:0000256" key="7">
    <source>
        <dbReference type="SAM" id="SignalP"/>
    </source>
</evidence>
<organism evidence="9 10">
    <name type="scientific">Paenibacillus sedimenti</name>
    <dbReference type="NCBI Taxonomy" id="2770274"/>
    <lineage>
        <taxon>Bacteria</taxon>
        <taxon>Bacillati</taxon>
        <taxon>Bacillota</taxon>
        <taxon>Bacilli</taxon>
        <taxon>Bacillales</taxon>
        <taxon>Paenibacillaceae</taxon>
        <taxon>Paenibacillus</taxon>
    </lineage>
</organism>
<dbReference type="InterPro" id="IPR005084">
    <property type="entry name" value="CBM6"/>
</dbReference>
<evidence type="ECO:0000256" key="2">
    <source>
        <dbReference type="ARBA" id="ARBA00022729"/>
    </source>
</evidence>
<evidence type="ECO:0000256" key="1">
    <source>
        <dbReference type="ARBA" id="ARBA00009865"/>
    </source>
</evidence>
<dbReference type="GO" id="GO:0004553">
    <property type="term" value="F:hydrolase activity, hydrolyzing O-glycosyl compounds"/>
    <property type="evidence" value="ECO:0007669"/>
    <property type="project" value="InterPro"/>
</dbReference>
<evidence type="ECO:0000256" key="6">
    <source>
        <dbReference type="PIRSR" id="PIRSR606710-2"/>
    </source>
</evidence>
<dbReference type="InterPro" id="IPR000772">
    <property type="entry name" value="Ricin_B_lectin"/>
</dbReference>
<feature type="site" description="Important for catalytic activity, responsible for pKa modulation of the active site Glu and correct orientation of both the proton donor and substrate" evidence="6">
    <location>
        <position position="151"/>
    </location>
</feature>
<dbReference type="Proteomes" id="UP000650466">
    <property type="component" value="Unassembled WGS sequence"/>
</dbReference>
<feature type="active site" description="Proton donor" evidence="5">
    <location>
        <position position="213"/>
    </location>
</feature>
<dbReference type="CDD" id="cd18820">
    <property type="entry name" value="GH43_LbAraf43-like"/>
    <property type="match status" value="1"/>
</dbReference>
<evidence type="ECO:0000256" key="5">
    <source>
        <dbReference type="PIRSR" id="PIRSR606710-1"/>
    </source>
</evidence>
<evidence type="ECO:0000313" key="9">
    <source>
        <dbReference type="EMBL" id="MBD0379471.1"/>
    </source>
</evidence>
<evidence type="ECO:0000256" key="3">
    <source>
        <dbReference type="ARBA" id="ARBA00022801"/>
    </source>
</evidence>
<gene>
    <name evidence="9" type="ORF">ICC18_05040</name>
</gene>
<keyword evidence="10" id="KW-1185">Reference proteome</keyword>
<dbReference type="Pfam" id="PF04616">
    <property type="entry name" value="Glyco_hydro_43"/>
    <property type="match status" value="1"/>
</dbReference>
<dbReference type="SUPFAM" id="SSF75005">
    <property type="entry name" value="Arabinanase/levansucrase/invertase"/>
    <property type="match status" value="1"/>
</dbReference>
<name>A0A926KLZ9_9BACL</name>
<evidence type="ECO:0000313" key="10">
    <source>
        <dbReference type="Proteomes" id="UP000650466"/>
    </source>
</evidence>
<dbReference type="EMBL" id="JACVVD010000002">
    <property type="protein sequence ID" value="MBD0379471.1"/>
    <property type="molecule type" value="Genomic_DNA"/>
</dbReference>
<feature type="signal peptide" evidence="7">
    <location>
        <begin position="1"/>
        <end position="30"/>
    </location>
</feature>
<dbReference type="Pfam" id="PF14200">
    <property type="entry name" value="RicinB_lectin_2"/>
    <property type="match status" value="2"/>
</dbReference>
<comment type="caution">
    <text evidence="9">The sequence shown here is derived from an EMBL/GenBank/DDBJ whole genome shotgun (WGS) entry which is preliminary data.</text>
</comment>
<dbReference type="InterPro" id="IPR023296">
    <property type="entry name" value="Glyco_hydro_beta-prop_sf"/>
</dbReference>
<dbReference type="GO" id="GO:0030246">
    <property type="term" value="F:carbohydrate binding"/>
    <property type="evidence" value="ECO:0007669"/>
    <property type="project" value="InterPro"/>
</dbReference>
<dbReference type="RefSeq" id="WP_188173294.1">
    <property type="nucleotide sequence ID" value="NZ_JACVVD010000002.1"/>
</dbReference>
<dbReference type="SUPFAM" id="SSF50370">
    <property type="entry name" value="Ricin B-like lectins"/>
    <property type="match status" value="1"/>
</dbReference>
<dbReference type="Pfam" id="PF03422">
    <property type="entry name" value="CBM_6"/>
    <property type="match status" value="1"/>
</dbReference>
<feature type="chain" id="PRO_5037575037" evidence="7">
    <location>
        <begin position="31"/>
        <end position="615"/>
    </location>
</feature>
<dbReference type="PANTHER" id="PTHR43817">
    <property type="entry name" value="GLYCOSYL HYDROLASE"/>
    <property type="match status" value="1"/>
</dbReference>
<keyword evidence="3" id="KW-0378">Hydrolase</keyword>
<sequence length="615" mass="66912">MKVQWRKLLLKAFVLLFVLTFTLPAGFASASTGSFYNVLVQNGADPSVIKASDGYYYSTYTTGGDVRLWRSKTLTGMDAGDVITLWSGCCGVWAPEIVQYNGGWYIYFAKDDGNNATHRMYVVYNTNPDPFSGTWSSPIKVYDSSDQWAIDGTVLNNNGSLYFIWSGWDSPNNTDQNLYIAPMDSPTHISGSRVKIASPVYAWETNTTPRVNEGPEVIIRGSTINLVYSASGSWTDSYCLGLITASTTSNLLSASAWTKKNTPVFQSGNGIYGPGHHSFTKSKDGTEDWIVYHSARWQGSGWERSIRAQKFTWNADNTPNLGTPKAPNTPIPLPSGEPGHDRYEAEKALLGGNARLINHPNASGGVKAGYIDTVNDYVQFTVNVGSDGWYNLIARTDNGTSGKPWATLKLSVNGGAASDFHITYSGWDHWTNASARVFLNRGNNTLRFTHGSNYAEVDCIDIFSDAASSDANIVSGAIYKLMNPNSNKALDVNGGGTANGTNVQIWSDNNSTAQEWRITKLSGGNYKLINTNSNKALDISGAGTASGTNVQIWDDIGSIAQEWMIIVNGDGTYKLINPNSKKALDIQGGGTANGSNVWIWDDTGNFAQKWNLIKK</sequence>
<evidence type="ECO:0000259" key="8">
    <source>
        <dbReference type="PROSITE" id="PS51175"/>
    </source>
</evidence>
<protein>
    <submittedName>
        <fullName evidence="9">Family 43 glycosylhydrolase</fullName>
    </submittedName>
</protein>